<protein>
    <recommendedName>
        <fullName evidence="4">Septum formation initiator</fullName>
    </recommendedName>
</protein>
<evidence type="ECO:0000256" key="1">
    <source>
        <dbReference type="SAM" id="MobiDB-lite"/>
    </source>
</evidence>
<dbReference type="AlphaFoldDB" id="A0A9W6MFT2"/>
<organism evidence="2 3">
    <name type="scientific">Streptosporangium carneum</name>
    <dbReference type="NCBI Taxonomy" id="47481"/>
    <lineage>
        <taxon>Bacteria</taxon>
        <taxon>Bacillati</taxon>
        <taxon>Actinomycetota</taxon>
        <taxon>Actinomycetes</taxon>
        <taxon>Streptosporangiales</taxon>
        <taxon>Streptosporangiaceae</taxon>
        <taxon>Streptosporangium</taxon>
    </lineage>
</organism>
<dbReference type="Proteomes" id="UP001143474">
    <property type="component" value="Unassembled WGS sequence"/>
</dbReference>
<evidence type="ECO:0008006" key="4">
    <source>
        <dbReference type="Google" id="ProtNLM"/>
    </source>
</evidence>
<comment type="caution">
    <text evidence="2">The sequence shown here is derived from an EMBL/GenBank/DDBJ whole genome shotgun (WGS) entry which is preliminary data.</text>
</comment>
<gene>
    <name evidence="2" type="ORF">GCM10017600_63940</name>
</gene>
<reference evidence="2" key="1">
    <citation type="journal article" date="2014" name="Int. J. Syst. Evol. Microbiol.">
        <title>Complete genome sequence of Corynebacterium casei LMG S-19264T (=DSM 44701T), isolated from a smear-ripened cheese.</title>
        <authorList>
            <consortium name="US DOE Joint Genome Institute (JGI-PGF)"/>
            <person name="Walter F."/>
            <person name="Albersmeier A."/>
            <person name="Kalinowski J."/>
            <person name="Ruckert C."/>
        </authorList>
    </citation>
    <scope>NUCLEOTIDE SEQUENCE</scope>
    <source>
        <strain evidence="2">VKM Ac-2007</strain>
    </source>
</reference>
<reference evidence="2" key="2">
    <citation type="submission" date="2023-01" db="EMBL/GenBank/DDBJ databases">
        <authorList>
            <person name="Sun Q."/>
            <person name="Evtushenko L."/>
        </authorList>
    </citation>
    <scope>NUCLEOTIDE SEQUENCE</scope>
    <source>
        <strain evidence="2">VKM Ac-2007</strain>
    </source>
</reference>
<proteinExistence type="predicted"/>
<accession>A0A9W6MFT2</accession>
<evidence type="ECO:0000313" key="3">
    <source>
        <dbReference type="Proteomes" id="UP001143474"/>
    </source>
</evidence>
<dbReference type="EMBL" id="BSEV01000019">
    <property type="protein sequence ID" value="GLK12984.1"/>
    <property type="molecule type" value="Genomic_DNA"/>
</dbReference>
<evidence type="ECO:0000313" key="2">
    <source>
        <dbReference type="EMBL" id="GLK12984.1"/>
    </source>
</evidence>
<dbReference type="RefSeq" id="WP_271221286.1">
    <property type="nucleotide sequence ID" value="NZ_BAAAVD010000012.1"/>
</dbReference>
<sequence length="151" mass="14862">MVTRGRLLLAVAGWLATASVATVAGVAVLSLLGGSLTGAAGHALTAQEVRAELAAASPRPPLPSSAASAGASPDASARTKVISVGGGTVVAACQDGQVRLRSWSPAQGHSVDDVEPGPGPEATVEFESDGSDLKVEIRCGSDGLPVHTVSS</sequence>
<keyword evidence="3" id="KW-1185">Reference proteome</keyword>
<feature type="region of interest" description="Disordered" evidence="1">
    <location>
        <begin position="54"/>
        <end position="74"/>
    </location>
</feature>
<feature type="compositionally biased region" description="Low complexity" evidence="1">
    <location>
        <begin position="64"/>
        <end position="74"/>
    </location>
</feature>
<name>A0A9W6MFT2_9ACTN</name>
<feature type="region of interest" description="Disordered" evidence="1">
    <location>
        <begin position="104"/>
        <end position="129"/>
    </location>
</feature>